<dbReference type="KEGG" id="arev:RVR_8336"/>
<name>A0A7U3VRS8_9ACTN</name>
<dbReference type="Proteomes" id="UP000595703">
    <property type="component" value="Chromosome"/>
</dbReference>
<dbReference type="GO" id="GO:0008234">
    <property type="term" value="F:cysteine-type peptidase activity"/>
    <property type="evidence" value="ECO:0007669"/>
    <property type="project" value="InterPro"/>
</dbReference>
<keyword evidence="3" id="KW-1185">Reference proteome</keyword>
<organism evidence="2 3">
    <name type="scientific">Actinacidiphila reveromycinica</name>
    <dbReference type="NCBI Taxonomy" id="659352"/>
    <lineage>
        <taxon>Bacteria</taxon>
        <taxon>Bacillati</taxon>
        <taxon>Actinomycetota</taxon>
        <taxon>Actinomycetes</taxon>
        <taxon>Kitasatosporales</taxon>
        <taxon>Streptomycetaceae</taxon>
        <taxon>Actinacidiphila</taxon>
    </lineage>
</organism>
<dbReference type="SUPFAM" id="SSF54001">
    <property type="entry name" value="Cysteine proteinases"/>
    <property type="match status" value="1"/>
</dbReference>
<sequence>MTVHRHRYTPTDPRLGRHIAHDERSRAFAHPEMDASQLQAVEWTRRIPILNQGQVGSCTGNALTGVIGTDSAERMASPVVQLRADKKKVFKAGSYRLDESTALKFYSLNTREDDCDGTYPPDDTGSSSLAAGKSGKAVGLFSGYLHAFSLLAMQTALQQGAVLIGIPWYQSMFTPKTDGTLDVDPSSGVAGGHELAVSGWDKDRFKVDNSWGGPWGDHGSCYVTNQQMQQFLADGGDCLAPKWAER</sequence>
<dbReference type="EMBL" id="AP018365">
    <property type="protein sequence ID" value="BBB01084.1"/>
    <property type="molecule type" value="Genomic_DNA"/>
</dbReference>
<accession>A0A7U3VRS8</accession>
<reference evidence="2 3" key="3">
    <citation type="journal article" date="2011" name="Nat. Chem. Biol.">
        <title>Reveromycin A biosynthesis uses RevG and RevJ for stereospecific spiroacetal formation.</title>
        <authorList>
            <person name="Takahashi S."/>
            <person name="Toyoda A."/>
            <person name="Sekiyama Y."/>
            <person name="Takagi H."/>
            <person name="Nogawa T."/>
            <person name="Uramoto M."/>
            <person name="Suzuki R."/>
            <person name="Koshino H."/>
            <person name="Kumano T."/>
            <person name="Panthee S."/>
            <person name="Dairi T."/>
            <person name="Ishikawa J."/>
            <person name="Ikeda H."/>
            <person name="Sakaki Y."/>
            <person name="Osada H."/>
        </authorList>
    </citation>
    <scope>NUCLEOTIDE SEQUENCE [LARGE SCALE GENOMIC DNA]</scope>
    <source>
        <strain evidence="2 3">SN-593</strain>
    </source>
</reference>
<reference evidence="2 3" key="2">
    <citation type="journal article" date="2011" name="J. Antibiot.">
        <title>Furaquinocins I and J: novel polyketide isoprenoid hybrid compounds from Streptomyces reveromyceticus SN-593.</title>
        <authorList>
            <person name="Panthee S."/>
            <person name="Takahashi S."/>
            <person name="Takagi H."/>
            <person name="Nogawa T."/>
            <person name="Oowada E."/>
            <person name="Uramoto M."/>
            <person name="Osada H."/>
        </authorList>
    </citation>
    <scope>NUCLEOTIDE SEQUENCE [LARGE SCALE GENOMIC DNA]</scope>
    <source>
        <strain evidence="2 3">SN-593</strain>
    </source>
</reference>
<proteinExistence type="predicted"/>
<dbReference type="InterPro" id="IPR038765">
    <property type="entry name" value="Papain-like_cys_pep_sf"/>
</dbReference>
<dbReference type="InterPro" id="IPR000668">
    <property type="entry name" value="Peptidase_C1A_C"/>
</dbReference>
<reference evidence="2 3" key="4">
    <citation type="journal article" date="2020" name="Sci. Rep.">
        <title>beta-carboline chemical signals induce reveromycin production through a LuxR family regulator in Streptomyces sp. SN-593.</title>
        <authorList>
            <person name="Panthee S."/>
            <person name="Kito N."/>
            <person name="Hayashi T."/>
            <person name="Shimizu T."/>
            <person name="Ishikawa J."/>
            <person name="Hamamoto H."/>
            <person name="Osada H."/>
            <person name="Takahashi S."/>
        </authorList>
    </citation>
    <scope>NUCLEOTIDE SEQUENCE [LARGE SCALE GENOMIC DNA]</scope>
    <source>
        <strain evidence="2 3">SN-593</strain>
    </source>
</reference>
<evidence type="ECO:0000313" key="3">
    <source>
        <dbReference type="Proteomes" id="UP000595703"/>
    </source>
</evidence>
<dbReference type="Pfam" id="PF00112">
    <property type="entry name" value="Peptidase_C1"/>
    <property type="match status" value="1"/>
</dbReference>
<dbReference type="AlphaFoldDB" id="A0A7U3VRS8"/>
<dbReference type="GO" id="GO:0006508">
    <property type="term" value="P:proteolysis"/>
    <property type="evidence" value="ECO:0007669"/>
    <property type="project" value="InterPro"/>
</dbReference>
<feature type="domain" description="Peptidase C1A papain C-terminal" evidence="1">
    <location>
        <begin position="151"/>
        <end position="226"/>
    </location>
</feature>
<gene>
    <name evidence="2" type="ORF">RVR_8336</name>
</gene>
<dbReference type="Gene3D" id="3.90.70.10">
    <property type="entry name" value="Cysteine proteinases"/>
    <property type="match status" value="2"/>
</dbReference>
<evidence type="ECO:0000313" key="2">
    <source>
        <dbReference type="EMBL" id="BBB01084.1"/>
    </source>
</evidence>
<dbReference type="RefSeq" id="WP_202237033.1">
    <property type="nucleotide sequence ID" value="NZ_AP018365.1"/>
</dbReference>
<evidence type="ECO:0000259" key="1">
    <source>
        <dbReference type="Pfam" id="PF00112"/>
    </source>
</evidence>
<reference evidence="2 3" key="1">
    <citation type="journal article" date="2010" name="J. Bacteriol.">
        <title>Biochemical characterization of a novel indole prenyltransferase from Streptomyces sp. SN-593.</title>
        <authorList>
            <person name="Takahashi S."/>
            <person name="Takagi H."/>
            <person name="Toyoda A."/>
            <person name="Uramoto M."/>
            <person name="Nogawa T."/>
            <person name="Ueki M."/>
            <person name="Sakaki Y."/>
            <person name="Osada H."/>
        </authorList>
    </citation>
    <scope>NUCLEOTIDE SEQUENCE [LARGE SCALE GENOMIC DNA]</scope>
    <source>
        <strain evidence="2 3">SN-593</strain>
    </source>
</reference>
<protein>
    <recommendedName>
        <fullName evidence="1">Peptidase C1A papain C-terminal domain-containing protein</fullName>
    </recommendedName>
</protein>